<evidence type="ECO:0000256" key="4">
    <source>
        <dbReference type="ARBA" id="ARBA00022786"/>
    </source>
</evidence>
<dbReference type="EC" id="3.4.19.12" evidence="2"/>
<evidence type="ECO:0000313" key="9">
    <source>
        <dbReference type="Proteomes" id="UP000009022"/>
    </source>
</evidence>
<accession>B3RPS8</accession>
<dbReference type="KEGG" id="tad:TRIADDRAFT_21661"/>
<feature type="active site" evidence="6">
    <location>
        <position position="127"/>
    </location>
</feature>
<evidence type="ECO:0000256" key="2">
    <source>
        <dbReference type="ARBA" id="ARBA00012759"/>
    </source>
</evidence>
<dbReference type="Gene3D" id="3.90.70.40">
    <property type="match status" value="1"/>
</dbReference>
<gene>
    <name evidence="8" type="ORF">TRIADDRAFT_21661</name>
</gene>
<dbReference type="FunFam" id="3.90.70.40:FF:000002">
    <property type="entry name" value="josephin-1 isoform X2"/>
    <property type="match status" value="1"/>
</dbReference>
<dbReference type="AlphaFoldDB" id="B3RPS8"/>
<dbReference type="HOGENOM" id="CLU_103892_0_0_1"/>
<evidence type="ECO:0000256" key="3">
    <source>
        <dbReference type="ARBA" id="ARBA00022670"/>
    </source>
</evidence>
<protein>
    <recommendedName>
        <fullName evidence="2">ubiquitinyl hydrolase 1</fullName>
        <ecNumber evidence="2">3.4.19.12</ecNumber>
    </recommendedName>
</protein>
<dbReference type="GO" id="GO:0006508">
    <property type="term" value="P:proteolysis"/>
    <property type="evidence" value="ECO:0007669"/>
    <property type="project" value="UniProtKB-KW"/>
</dbReference>
<dbReference type="CTD" id="6751286"/>
<dbReference type="STRING" id="10228.B3RPS8"/>
<keyword evidence="4" id="KW-0833">Ubl conjugation pathway</keyword>
<evidence type="ECO:0000259" key="7">
    <source>
        <dbReference type="PROSITE" id="PS50957"/>
    </source>
</evidence>
<dbReference type="PANTHER" id="PTHR13291">
    <property type="entry name" value="JOSEPHIN 1, 2"/>
    <property type="match status" value="1"/>
</dbReference>
<keyword evidence="3" id="KW-0645">Protease</keyword>
<dbReference type="GO" id="GO:0016579">
    <property type="term" value="P:protein deubiquitination"/>
    <property type="evidence" value="ECO:0007669"/>
    <property type="project" value="InterPro"/>
</dbReference>
<organism evidence="8 9">
    <name type="scientific">Trichoplax adhaerens</name>
    <name type="common">Trichoplax reptans</name>
    <dbReference type="NCBI Taxonomy" id="10228"/>
    <lineage>
        <taxon>Eukaryota</taxon>
        <taxon>Metazoa</taxon>
        <taxon>Placozoa</taxon>
        <taxon>Uniplacotomia</taxon>
        <taxon>Trichoplacea</taxon>
        <taxon>Trichoplacidae</taxon>
        <taxon>Trichoplax</taxon>
    </lineage>
</organism>
<feature type="active site" evidence="6">
    <location>
        <position position="142"/>
    </location>
</feature>
<evidence type="ECO:0000256" key="6">
    <source>
        <dbReference type="PROSITE-ProRule" id="PRU00331"/>
    </source>
</evidence>
<dbReference type="FunCoup" id="B3RPS8">
    <property type="interactions" value="1609"/>
</dbReference>
<evidence type="ECO:0000256" key="5">
    <source>
        <dbReference type="ARBA" id="ARBA00022801"/>
    </source>
</evidence>
<dbReference type="Proteomes" id="UP000009022">
    <property type="component" value="Unassembled WGS sequence"/>
</dbReference>
<dbReference type="OrthoDB" id="422700at2759"/>
<dbReference type="GO" id="GO:0004843">
    <property type="term" value="F:cysteine-type deubiquitinase activity"/>
    <property type="evidence" value="ECO:0000318"/>
    <property type="project" value="GO_Central"/>
</dbReference>
<keyword evidence="9" id="KW-1185">Reference proteome</keyword>
<name>B3RPS8_TRIAD</name>
<dbReference type="GeneID" id="6751286"/>
<dbReference type="PhylomeDB" id="B3RPS8"/>
<reference evidence="8 9" key="1">
    <citation type="journal article" date="2008" name="Nature">
        <title>The Trichoplax genome and the nature of placozoans.</title>
        <authorList>
            <person name="Srivastava M."/>
            <person name="Begovic E."/>
            <person name="Chapman J."/>
            <person name="Putnam N.H."/>
            <person name="Hellsten U."/>
            <person name="Kawashima T."/>
            <person name="Kuo A."/>
            <person name="Mitros T."/>
            <person name="Salamov A."/>
            <person name="Carpenter M.L."/>
            <person name="Signorovitch A.Y."/>
            <person name="Moreno M.A."/>
            <person name="Kamm K."/>
            <person name="Grimwood J."/>
            <person name="Schmutz J."/>
            <person name="Shapiro H."/>
            <person name="Grigoriev I.V."/>
            <person name="Buss L.W."/>
            <person name="Schierwater B."/>
            <person name="Dellaporta S.L."/>
            <person name="Rokhsar D.S."/>
        </authorList>
    </citation>
    <scope>NUCLEOTIDE SEQUENCE [LARGE SCALE GENOMIC DNA]</scope>
    <source>
        <strain evidence="8 9">Grell-BS-1999</strain>
    </source>
</reference>
<dbReference type="EMBL" id="DS985242">
    <property type="protein sequence ID" value="EDV27693.1"/>
    <property type="molecule type" value="Genomic_DNA"/>
</dbReference>
<dbReference type="SMART" id="SM01246">
    <property type="entry name" value="Josephin"/>
    <property type="match status" value="1"/>
</dbReference>
<dbReference type="InterPro" id="IPR006155">
    <property type="entry name" value="Josephin"/>
</dbReference>
<keyword evidence="5 6" id="KW-0378">Hydrolase</keyword>
<dbReference type="InterPro" id="IPR040053">
    <property type="entry name" value="JOSD1/2"/>
</dbReference>
<dbReference type="RefSeq" id="XP_002109527.1">
    <property type="nucleotide sequence ID" value="XM_002109491.1"/>
</dbReference>
<comment type="catalytic activity">
    <reaction evidence="1">
        <text>Thiol-dependent hydrolysis of ester, thioester, amide, peptide and isopeptide bonds formed by the C-terminal Gly of ubiquitin (a 76-residue protein attached to proteins as an intracellular targeting signal).</text>
        <dbReference type="EC" id="3.4.19.12"/>
    </reaction>
</comment>
<evidence type="ECO:0000313" key="8">
    <source>
        <dbReference type="EMBL" id="EDV27693.1"/>
    </source>
</evidence>
<dbReference type="OMA" id="QRNCEAV"/>
<dbReference type="eggNOG" id="KOG2934">
    <property type="taxonomic scope" value="Eukaryota"/>
</dbReference>
<feature type="domain" description="Josephin" evidence="7">
    <location>
        <begin position="15"/>
        <end position="187"/>
    </location>
</feature>
<dbReference type="PANTHER" id="PTHR13291:SF0">
    <property type="entry name" value="JOSEPHIN-LIKE PROTEIN"/>
    <property type="match status" value="1"/>
</dbReference>
<dbReference type="Pfam" id="PF02099">
    <property type="entry name" value="Josephin"/>
    <property type="match status" value="1"/>
</dbReference>
<proteinExistence type="predicted"/>
<dbReference type="InParanoid" id="B3RPS8"/>
<feature type="active site" evidence="6">
    <location>
        <position position="28"/>
    </location>
</feature>
<sequence length="193" mass="22759">MSSNPKADENNKKIERSPYHERQRQGLCALHTLNCTFQDGAFTKKDLDNICFELSGKKWFNPHKNYSGFYDVNVIISALRKKSYSLIWFDRRKKISSINFSNVFSFVVNISTNFKLCWLVLKSYWSHWFSIRQIGDNYYNLDSKLTRPQQVQNITDFLQPYSINPNCHIFLVVSEDVEKEKSWLIDDESTTSD</sequence>
<evidence type="ECO:0000256" key="1">
    <source>
        <dbReference type="ARBA" id="ARBA00000707"/>
    </source>
</evidence>
<dbReference type="PROSITE" id="PS50957">
    <property type="entry name" value="JOSEPHIN"/>
    <property type="match status" value="1"/>
</dbReference>